<dbReference type="Pfam" id="PF17308">
    <property type="entry name" value="Corazonin"/>
    <property type="match status" value="1"/>
</dbReference>
<evidence type="ECO:0000256" key="2">
    <source>
        <dbReference type="ARBA" id="ARBA00009635"/>
    </source>
</evidence>
<gene>
    <name evidence="8" type="ORF">Fcan01_27132</name>
</gene>
<organism evidence="8 9">
    <name type="scientific">Folsomia candida</name>
    <name type="common">Springtail</name>
    <dbReference type="NCBI Taxonomy" id="158441"/>
    <lineage>
        <taxon>Eukaryota</taxon>
        <taxon>Metazoa</taxon>
        <taxon>Ecdysozoa</taxon>
        <taxon>Arthropoda</taxon>
        <taxon>Hexapoda</taxon>
        <taxon>Collembola</taxon>
        <taxon>Entomobryomorpha</taxon>
        <taxon>Isotomoidea</taxon>
        <taxon>Isotomidae</taxon>
        <taxon>Proisotominae</taxon>
        <taxon>Folsomia</taxon>
    </lineage>
</organism>
<dbReference type="Proteomes" id="UP000198287">
    <property type="component" value="Unassembled WGS sequence"/>
</dbReference>
<evidence type="ECO:0000313" key="8">
    <source>
        <dbReference type="EMBL" id="OXA38095.1"/>
    </source>
</evidence>
<accession>A0A226CXN8</accession>
<dbReference type="GO" id="GO:0045823">
    <property type="term" value="P:positive regulation of heart contraction"/>
    <property type="evidence" value="ECO:0007669"/>
    <property type="project" value="InterPro"/>
</dbReference>
<dbReference type="GO" id="GO:0005576">
    <property type="term" value="C:extracellular region"/>
    <property type="evidence" value="ECO:0007669"/>
    <property type="project" value="UniProtKB-SubCell"/>
</dbReference>
<name>A0A226CXN8_FOLCA</name>
<evidence type="ECO:0000256" key="6">
    <source>
        <dbReference type="ARBA" id="ARBA00023320"/>
    </source>
</evidence>
<protein>
    <recommendedName>
        <fullName evidence="3">Pro-corazonin</fullName>
    </recommendedName>
</protein>
<evidence type="ECO:0000256" key="7">
    <source>
        <dbReference type="SAM" id="MobiDB-lite"/>
    </source>
</evidence>
<evidence type="ECO:0000256" key="3">
    <source>
        <dbReference type="ARBA" id="ARBA00014144"/>
    </source>
</evidence>
<comment type="similarity">
    <text evidence="2">Belongs to the corazonin family.</text>
</comment>
<reference evidence="8 9" key="1">
    <citation type="submission" date="2015-12" db="EMBL/GenBank/DDBJ databases">
        <title>The genome of Folsomia candida.</title>
        <authorList>
            <person name="Faddeeva A."/>
            <person name="Derks M.F."/>
            <person name="Anvar Y."/>
            <person name="Smit S."/>
            <person name="Van Straalen N."/>
            <person name="Roelofs D."/>
        </authorList>
    </citation>
    <scope>NUCLEOTIDE SEQUENCE [LARGE SCALE GENOMIC DNA]</scope>
    <source>
        <strain evidence="8 9">VU population</strain>
        <tissue evidence="8">Whole body</tissue>
    </source>
</reference>
<keyword evidence="4" id="KW-0964">Secreted</keyword>
<evidence type="ECO:0000256" key="1">
    <source>
        <dbReference type="ARBA" id="ARBA00004613"/>
    </source>
</evidence>
<dbReference type="InterPro" id="IPR020190">
    <property type="entry name" value="Procorazonin"/>
</dbReference>
<keyword evidence="9" id="KW-1185">Reference proteome</keyword>
<evidence type="ECO:0000313" key="9">
    <source>
        <dbReference type="Proteomes" id="UP000198287"/>
    </source>
</evidence>
<dbReference type="AlphaFoldDB" id="A0A226CXN8"/>
<dbReference type="GO" id="GO:0007218">
    <property type="term" value="P:neuropeptide signaling pathway"/>
    <property type="evidence" value="ECO:0007669"/>
    <property type="project" value="UniProtKB-KW"/>
</dbReference>
<proteinExistence type="inferred from homology"/>
<feature type="compositionally biased region" description="Polar residues" evidence="7">
    <location>
        <begin position="164"/>
        <end position="181"/>
    </location>
</feature>
<evidence type="ECO:0000256" key="4">
    <source>
        <dbReference type="ARBA" id="ARBA00022525"/>
    </source>
</evidence>
<sequence>MTNFGNQASLFEDSKPEFHANGKKCRKPKEAWARWGLLLLVGATLLATAEAQTFQYSRGWTNGKRSGGYGVGGPYDLGTGEGMLGVDPLEVIIPPGHLQMSLNPQSRYRAGEYTQYLVKRSATLGNTKNKPMWIGTIVGMDTGVDGAGGSSITSPNAKPVVGESVTSANQRQRSGSAPSDF</sequence>
<keyword evidence="5" id="KW-0732">Signal</keyword>
<dbReference type="OrthoDB" id="6436322at2759"/>
<comment type="caution">
    <text evidence="8">The sequence shown here is derived from an EMBL/GenBank/DDBJ whole genome shotgun (WGS) entry which is preliminary data.</text>
</comment>
<evidence type="ECO:0000256" key="5">
    <source>
        <dbReference type="ARBA" id="ARBA00022729"/>
    </source>
</evidence>
<feature type="region of interest" description="Disordered" evidence="7">
    <location>
        <begin position="148"/>
        <end position="181"/>
    </location>
</feature>
<dbReference type="GO" id="GO:0071858">
    <property type="term" value="F:corazonin receptor binding"/>
    <property type="evidence" value="ECO:0007669"/>
    <property type="project" value="InterPro"/>
</dbReference>
<dbReference type="EMBL" id="LNIX01000048">
    <property type="protein sequence ID" value="OXA38095.1"/>
    <property type="molecule type" value="Genomic_DNA"/>
</dbReference>
<keyword evidence="6" id="KW-0527">Neuropeptide</keyword>
<comment type="subcellular location">
    <subcellularLocation>
        <location evidence="1">Secreted</location>
    </subcellularLocation>
</comment>